<protein>
    <recommendedName>
        <fullName evidence="5">Alpha-galactosidase</fullName>
    </recommendedName>
</protein>
<accession>A0A8J5XT94</accession>
<evidence type="ECO:0000313" key="3">
    <source>
        <dbReference type="EMBL" id="KAG8470099.1"/>
    </source>
</evidence>
<feature type="chain" id="PRO_5035252693" description="Alpha-galactosidase" evidence="2">
    <location>
        <begin position="23"/>
        <end position="821"/>
    </location>
</feature>
<gene>
    <name evidence="3" type="ORF">KFE25_008520</name>
</gene>
<keyword evidence="4" id="KW-1185">Reference proteome</keyword>
<keyword evidence="2" id="KW-0732">Signal</keyword>
<evidence type="ECO:0000256" key="1">
    <source>
        <dbReference type="SAM" id="MobiDB-lite"/>
    </source>
</evidence>
<sequence length="821" mass="89147">MAAVRRRAVGLVFVSLASAARAGAGACPAEGSDWLTDDTHPPARVWLEDGRVILANGLVRREFVVEPNWATVELLHEGTGHGFLRALAPEAQLELGLAVGSTTLCTQRADVGGALSPSRGAILELGALGALRADGSAFRYVRHEVGAVHTRFEWRPPAWRRAPNASWPPRGVHLAVHFAPPAPPAGGTCAQRAAVVVHYELYDGLPLLAKWVEVAHARDDGAQRGLELVVISLSSELLRVTEGAEPLVGVETDFMPRKTFWRRAHGLAPLATGPYASRRLDYPHWRSDVTYSDNSAFHALQADAAWPLLVVNVSYPLGPDQPIGAGVSFAFMRVHVLLHDSAAAERQSLGRRRVLRLLAPQLLEAPLYFATNDASAANVRAAAEQLARLRIDALLLSFGSGVEPASEDDGYIERVRADVQYAMSLGVRVGSYTLMQNPPNQSADVECVDPDSRLPAGIADLTTVSHDAYRARVLAFARRVGLSMLECDGPFEGAACLPGAHSRFRSLANSQLAQYGATVRFLAEAARRGIYLTVPDPYFLSAGSNREPMGYTDEWTRAVADNWEHLTIGRMYLHDGTTHKPPTAGWMVFDLERLPPARADGSATPERLELLEWALASYVGQGNRPAFRGRTPYPPGADAGAEAELWRAWLAHWHEHRQVLAADVLHVRRPNGRSLELSVHALAGRAAGAERALGFVFNPTNASLRSHALTAPLHYAGLCARGRVRWGGSRRRDAAWPVPAPTVEQLDERARLPLGWLRLRGRSFVWFVVEAADDAPEAGDAPVGGDAGGRRGEPTPPVQPRHADSTYARVQPRPDQKASLE</sequence>
<organism evidence="3 4">
    <name type="scientific">Diacronema lutheri</name>
    <name type="common">Unicellular marine alga</name>
    <name type="synonym">Monochrysis lutheri</name>
    <dbReference type="NCBI Taxonomy" id="2081491"/>
    <lineage>
        <taxon>Eukaryota</taxon>
        <taxon>Haptista</taxon>
        <taxon>Haptophyta</taxon>
        <taxon>Pavlovophyceae</taxon>
        <taxon>Pavlovales</taxon>
        <taxon>Pavlovaceae</taxon>
        <taxon>Diacronema</taxon>
    </lineage>
</organism>
<evidence type="ECO:0000313" key="4">
    <source>
        <dbReference type="Proteomes" id="UP000751190"/>
    </source>
</evidence>
<proteinExistence type="predicted"/>
<feature type="compositionally biased region" description="Basic and acidic residues" evidence="1">
    <location>
        <begin position="812"/>
        <end position="821"/>
    </location>
</feature>
<dbReference type="EMBL" id="JAGTXO010000001">
    <property type="protein sequence ID" value="KAG8470099.1"/>
    <property type="molecule type" value="Genomic_DNA"/>
</dbReference>
<feature type="signal peptide" evidence="2">
    <location>
        <begin position="1"/>
        <end position="22"/>
    </location>
</feature>
<name>A0A8J5XT94_DIALT</name>
<dbReference type="Proteomes" id="UP000751190">
    <property type="component" value="Unassembled WGS sequence"/>
</dbReference>
<reference evidence="3" key="1">
    <citation type="submission" date="2021-05" db="EMBL/GenBank/DDBJ databases">
        <title>The genome of the haptophyte Pavlova lutheri (Diacronema luteri, Pavlovales) - a model for lipid biosynthesis in eukaryotic algae.</title>
        <authorList>
            <person name="Hulatt C.J."/>
            <person name="Posewitz M.C."/>
        </authorList>
    </citation>
    <scope>NUCLEOTIDE SEQUENCE</scope>
    <source>
        <strain evidence="3">NIVA-4/92</strain>
    </source>
</reference>
<evidence type="ECO:0008006" key="5">
    <source>
        <dbReference type="Google" id="ProtNLM"/>
    </source>
</evidence>
<dbReference type="OMA" id="LMQNPPN"/>
<evidence type="ECO:0000256" key="2">
    <source>
        <dbReference type="SAM" id="SignalP"/>
    </source>
</evidence>
<dbReference type="OrthoDB" id="10266592at2759"/>
<dbReference type="AlphaFoldDB" id="A0A8J5XT94"/>
<feature type="region of interest" description="Disordered" evidence="1">
    <location>
        <begin position="776"/>
        <end position="821"/>
    </location>
</feature>
<comment type="caution">
    <text evidence="3">The sequence shown here is derived from an EMBL/GenBank/DDBJ whole genome shotgun (WGS) entry which is preliminary data.</text>
</comment>